<dbReference type="InParanoid" id="K1QJQ1"/>
<dbReference type="HOGENOM" id="CLU_2887902_0_0_1"/>
<proteinExistence type="predicted"/>
<organism evidence="1">
    <name type="scientific">Magallana gigas</name>
    <name type="common">Pacific oyster</name>
    <name type="synonym">Crassostrea gigas</name>
    <dbReference type="NCBI Taxonomy" id="29159"/>
    <lineage>
        <taxon>Eukaryota</taxon>
        <taxon>Metazoa</taxon>
        <taxon>Spiralia</taxon>
        <taxon>Lophotrochozoa</taxon>
        <taxon>Mollusca</taxon>
        <taxon>Bivalvia</taxon>
        <taxon>Autobranchia</taxon>
        <taxon>Pteriomorphia</taxon>
        <taxon>Ostreida</taxon>
        <taxon>Ostreoidea</taxon>
        <taxon>Ostreidae</taxon>
        <taxon>Magallana</taxon>
    </lineage>
</organism>
<protein>
    <submittedName>
        <fullName evidence="1">Uncharacterized protein</fullName>
    </submittedName>
</protein>
<dbReference type="EMBL" id="JH816431">
    <property type="protein sequence ID" value="EKC29080.1"/>
    <property type="molecule type" value="Genomic_DNA"/>
</dbReference>
<accession>K1QJQ1</accession>
<name>K1QJQ1_MAGGI</name>
<evidence type="ECO:0000313" key="1">
    <source>
        <dbReference type="EMBL" id="EKC29080.1"/>
    </source>
</evidence>
<reference evidence="1" key="1">
    <citation type="journal article" date="2012" name="Nature">
        <title>The oyster genome reveals stress adaptation and complexity of shell formation.</title>
        <authorList>
            <person name="Zhang G."/>
            <person name="Fang X."/>
            <person name="Guo X."/>
            <person name="Li L."/>
            <person name="Luo R."/>
            <person name="Xu F."/>
            <person name="Yang P."/>
            <person name="Zhang L."/>
            <person name="Wang X."/>
            <person name="Qi H."/>
            <person name="Xiong Z."/>
            <person name="Que H."/>
            <person name="Xie Y."/>
            <person name="Holland P.W."/>
            <person name="Paps J."/>
            <person name="Zhu Y."/>
            <person name="Wu F."/>
            <person name="Chen Y."/>
            <person name="Wang J."/>
            <person name="Peng C."/>
            <person name="Meng J."/>
            <person name="Yang L."/>
            <person name="Liu J."/>
            <person name="Wen B."/>
            <person name="Zhang N."/>
            <person name="Huang Z."/>
            <person name="Zhu Q."/>
            <person name="Feng Y."/>
            <person name="Mount A."/>
            <person name="Hedgecock D."/>
            <person name="Xu Z."/>
            <person name="Liu Y."/>
            <person name="Domazet-Loso T."/>
            <person name="Du Y."/>
            <person name="Sun X."/>
            <person name="Zhang S."/>
            <person name="Liu B."/>
            <person name="Cheng P."/>
            <person name="Jiang X."/>
            <person name="Li J."/>
            <person name="Fan D."/>
            <person name="Wang W."/>
            <person name="Fu W."/>
            <person name="Wang T."/>
            <person name="Wang B."/>
            <person name="Zhang J."/>
            <person name="Peng Z."/>
            <person name="Li Y."/>
            <person name="Li N."/>
            <person name="Wang J."/>
            <person name="Chen M."/>
            <person name="He Y."/>
            <person name="Tan F."/>
            <person name="Song X."/>
            <person name="Zheng Q."/>
            <person name="Huang R."/>
            <person name="Yang H."/>
            <person name="Du X."/>
            <person name="Chen L."/>
            <person name="Yang M."/>
            <person name="Gaffney P.M."/>
            <person name="Wang S."/>
            <person name="Luo L."/>
            <person name="She Z."/>
            <person name="Ming Y."/>
            <person name="Huang W."/>
            <person name="Zhang S."/>
            <person name="Huang B."/>
            <person name="Zhang Y."/>
            <person name="Qu T."/>
            <person name="Ni P."/>
            <person name="Miao G."/>
            <person name="Wang J."/>
            <person name="Wang Q."/>
            <person name="Steinberg C.E."/>
            <person name="Wang H."/>
            <person name="Li N."/>
            <person name="Qian L."/>
            <person name="Zhang G."/>
            <person name="Li Y."/>
            <person name="Yang H."/>
            <person name="Liu X."/>
            <person name="Wang J."/>
            <person name="Yin Y."/>
            <person name="Wang J."/>
        </authorList>
    </citation>
    <scope>NUCLEOTIDE SEQUENCE [LARGE SCALE GENOMIC DNA]</scope>
    <source>
        <strain evidence="1">05x7-T-G4-1.051#20</strain>
    </source>
</reference>
<gene>
    <name evidence="1" type="ORF">CGI_10016251</name>
</gene>
<sequence length="63" mass="7355">MRLLMGCRIRNESCSLFRSVPLENSEMGAWRGKKVMRLHLTRAFKQVRRIQEPSLIQSLKPGL</sequence>
<dbReference type="AlphaFoldDB" id="K1QJQ1"/>